<comment type="caution">
    <text evidence="1">The sequence shown here is derived from an EMBL/GenBank/DDBJ whole genome shotgun (WGS) entry which is preliminary data.</text>
</comment>
<dbReference type="EMBL" id="LXJZ01000242">
    <property type="protein sequence ID" value="OAJ51930.1"/>
    <property type="molecule type" value="Genomic_DNA"/>
</dbReference>
<dbReference type="OrthoDB" id="9026016at2"/>
<name>A0A1A9MWP6_9BURK</name>
<evidence type="ECO:0000313" key="3">
    <source>
        <dbReference type="Proteomes" id="UP000077961"/>
    </source>
</evidence>
<dbReference type="EMBL" id="LXKA01000393">
    <property type="protein sequence ID" value="OAJ51323.1"/>
    <property type="molecule type" value="Genomic_DNA"/>
</dbReference>
<dbReference type="RefSeq" id="WP_064272255.1">
    <property type="nucleotide sequence ID" value="NZ_LXJZ01000242.1"/>
</dbReference>
<evidence type="ECO:0000313" key="4">
    <source>
        <dbReference type="Proteomes" id="UP000078116"/>
    </source>
</evidence>
<evidence type="ECO:0000313" key="2">
    <source>
        <dbReference type="EMBL" id="OAJ51930.1"/>
    </source>
</evidence>
<reference evidence="3 4" key="1">
    <citation type="submission" date="2016-04" db="EMBL/GenBank/DDBJ databases">
        <title>Reclassification of Paraburkholderia panaciterrae (Farh et al. 2015) Dobritsa &amp; Samadpour 2016 as a later homotypic synonym of Paraburkholderia ginsengiterrae (Farh et al. 2015) Dobritsa &amp; Samadpour 2016.</title>
        <authorList>
            <person name="Dobritsa A.P."/>
            <person name="Kutumbaka K."/>
            <person name="Samadpour M."/>
        </authorList>
    </citation>
    <scope>NUCLEOTIDE SEQUENCE [LARGE SCALE GENOMIC DNA]</scope>
    <source>
        <strain evidence="1 4">DCY85</strain>
        <strain evidence="2 3">DCY85-1</strain>
    </source>
</reference>
<dbReference type="Proteomes" id="UP000078116">
    <property type="component" value="Unassembled WGS sequence"/>
</dbReference>
<dbReference type="Proteomes" id="UP000077961">
    <property type="component" value="Unassembled WGS sequence"/>
</dbReference>
<evidence type="ECO:0000313" key="1">
    <source>
        <dbReference type="EMBL" id="OAJ51323.1"/>
    </source>
</evidence>
<accession>A0A1A9MWP6</accession>
<protein>
    <submittedName>
        <fullName evidence="1">Uncharacterized protein</fullName>
    </submittedName>
</protein>
<keyword evidence="3" id="KW-1185">Reference proteome</keyword>
<gene>
    <name evidence="2" type="ORF">A6V36_15325</name>
    <name evidence="1" type="ORF">A6V37_11430</name>
</gene>
<sequence>MKRVYQYKGFQIDVELEPVFTPGTGVKLKAPKGFLVVVQVKTATTGVPLFAPLRLTGDRMNPFPTEAEALMAGFTAGQRMIDDTATV</sequence>
<dbReference type="AlphaFoldDB" id="A0A1A9MWP6"/>
<proteinExistence type="predicted"/>
<organism evidence="1 4">
    <name type="scientific">Paraburkholderia ginsengiterrae</name>
    <dbReference type="NCBI Taxonomy" id="1462993"/>
    <lineage>
        <taxon>Bacteria</taxon>
        <taxon>Pseudomonadati</taxon>
        <taxon>Pseudomonadota</taxon>
        <taxon>Betaproteobacteria</taxon>
        <taxon>Burkholderiales</taxon>
        <taxon>Burkholderiaceae</taxon>
        <taxon>Paraburkholderia</taxon>
    </lineage>
</organism>